<reference evidence="6" key="1">
    <citation type="submission" date="2019-06" db="EMBL/GenBank/DDBJ databases">
        <title>Complete genome sequence of Methylogaea oryzae strain JCM16910.</title>
        <authorList>
            <person name="Asakawa S."/>
        </authorList>
    </citation>
    <scope>NUCLEOTIDE SEQUENCE</scope>
    <source>
        <strain evidence="6">E10</strain>
    </source>
</reference>
<evidence type="ECO:0000256" key="5">
    <source>
        <dbReference type="HAMAP-Rule" id="MF_00374"/>
    </source>
</evidence>
<dbReference type="SUPFAM" id="SSF46561">
    <property type="entry name" value="Ribosomal protein L29 (L29p)"/>
    <property type="match status" value="1"/>
</dbReference>
<dbReference type="HAMAP" id="MF_00374">
    <property type="entry name" value="Ribosomal_uL29"/>
    <property type="match status" value="1"/>
</dbReference>
<evidence type="ECO:0000256" key="4">
    <source>
        <dbReference type="ARBA" id="ARBA00035204"/>
    </source>
</evidence>
<dbReference type="RefSeq" id="WP_054772804.1">
    <property type="nucleotide sequence ID" value="NZ_AP019782.1"/>
</dbReference>
<dbReference type="PROSITE" id="PS00579">
    <property type="entry name" value="RIBOSOMAL_L29"/>
    <property type="match status" value="1"/>
</dbReference>
<protein>
    <recommendedName>
        <fullName evidence="4 5">Large ribosomal subunit protein uL29</fullName>
    </recommendedName>
</protein>
<dbReference type="Gene3D" id="1.10.287.310">
    <property type="match status" value="1"/>
</dbReference>
<dbReference type="GO" id="GO:0022625">
    <property type="term" value="C:cytosolic large ribosomal subunit"/>
    <property type="evidence" value="ECO:0007669"/>
    <property type="project" value="TreeGrafter"/>
</dbReference>
<sequence length="64" mass="7504">MKASELRQKSVAELDEMLGELYRTQFNLRMQKATGQLSKTHDVRQVRREVARIMTVRKQLAEAK</sequence>
<dbReference type="Pfam" id="PF00831">
    <property type="entry name" value="Ribosomal_L29"/>
    <property type="match status" value="1"/>
</dbReference>
<keyword evidence="7" id="KW-1185">Reference proteome</keyword>
<evidence type="ECO:0000256" key="1">
    <source>
        <dbReference type="ARBA" id="ARBA00009254"/>
    </source>
</evidence>
<accession>A0A8D4VL48</accession>
<name>A0A8D4VL48_9GAMM</name>
<keyword evidence="3 5" id="KW-0687">Ribonucleoprotein</keyword>
<dbReference type="PANTHER" id="PTHR10916">
    <property type="entry name" value="60S RIBOSOMAL PROTEIN L35/50S RIBOSOMAL PROTEIN L29"/>
    <property type="match status" value="1"/>
</dbReference>
<dbReference type="InterPro" id="IPR036049">
    <property type="entry name" value="Ribosomal_uL29_sf"/>
</dbReference>
<organism evidence="6 7">
    <name type="scientific">Methylogaea oryzae</name>
    <dbReference type="NCBI Taxonomy" id="1295382"/>
    <lineage>
        <taxon>Bacteria</taxon>
        <taxon>Pseudomonadati</taxon>
        <taxon>Pseudomonadota</taxon>
        <taxon>Gammaproteobacteria</taxon>
        <taxon>Methylococcales</taxon>
        <taxon>Methylococcaceae</taxon>
        <taxon>Methylogaea</taxon>
    </lineage>
</organism>
<dbReference type="GO" id="GO:0003735">
    <property type="term" value="F:structural constituent of ribosome"/>
    <property type="evidence" value="ECO:0007669"/>
    <property type="project" value="InterPro"/>
</dbReference>
<evidence type="ECO:0000313" key="7">
    <source>
        <dbReference type="Proteomes" id="UP000824988"/>
    </source>
</evidence>
<dbReference type="InterPro" id="IPR001854">
    <property type="entry name" value="Ribosomal_uL29"/>
</dbReference>
<evidence type="ECO:0000256" key="2">
    <source>
        <dbReference type="ARBA" id="ARBA00022980"/>
    </source>
</evidence>
<dbReference type="EMBL" id="AP019782">
    <property type="protein sequence ID" value="BBL69785.1"/>
    <property type="molecule type" value="Genomic_DNA"/>
</dbReference>
<dbReference type="GO" id="GO:0006412">
    <property type="term" value="P:translation"/>
    <property type="evidence" value="ECO:0007669"/>
    <property type="project" value="UniProtKB-UniRule"/>
</dbReference>
<dbReference type="AlphaFoldDB" id="A0A8D4VL48"/>
<dbReference type="CDD" id="cd00427">
    <property type="entry name" value="Ribosomal_L29_HIP"/>
    <property type="match status" value="1"/>
</dbReference>
<dbReference type="NCBIfam" id="TIGR00012">
    <property type="entry name" value="L29"/>
    <property type="match status" value="1"/>
</dbReference>
<dbReference type="InterPro" id="IPR050063">
    <property type="entry name" value="Ribosomal_protein_uL29"/>
</dbReference>
<comment type="similarity">
    <text evidence="1 5">Belongs to the universal ribosomal protein uL29 family.</text>
</comment>
<proteinExistence type="inferred from homology"/>
<dbReference type="KEGG" id="moz:MoryE10_03910"/>
<evidence type="ECO:0000256" key="3">
    <source>
        <dbReference type="ARBA" id="ARBA00023274"/>
    </source>
</evidence>
<dbReference type="Proteomes" id="UP000824988">
    <property type="component" value="Chromosome"/>
</dbReference>
<dbReference type="PANTHER" id="PTHR10916:SF0">
    <property type="entry name" value="LARGE RIBOSOMAL SUBUNIT PROTEIN UL29C"/>
    <property type="match status" value="1"/>
</dbReference>
<dbReference type="InterPro" id="IPR018254">
    <property type="entry name" value="Ribosomal_uL29_CS"/>
</dbReference>
<evidence type="ECO:0000313" key="6">
    <source>
        <dbReference type="EMBL" id="BBL69785.1"/>
    </source>
</evidence>
<keyword evidence="2 5" id="KW-0689">Ribosomal protein</keyword>
<dbReference type="FunFam" id="1.10.287.310:FF:000001">
    <property type="entry name" value="50S ribosomal protein L29"/>
    <property type="match status" value="1"/>
</dbReference>
<gene>
    <name evidence="5 6" type="primary">rpmC</name>
    <name evidence="6" type="ORF">MoryE10_03910</name>
</gene>